<protein>
    <submittedName>
        <fullName evidence="1">Uncharacterized protein</fullName>
    </submittedName>
</protein>
<proteinExistence type="predicted"/>
<reference evidence="1" key="1">
    <citation type="submission" date="2022-11" db="EMBL/GenBank/DDBJ databases">
        <authorList>
            <person name="Hyden B.L."/>
            <person name="Feng K."/>
            <person name="Yates T."/>
            <person name="Jawdy S."/>
            <person name="Smart L.B."/>
            <person name="Muchero W."/>
        </authorList>
    </citation>
    <scope>NUCLEOTIDE SEQUENCE</scope>
    <source>
        <tissue evidence="1">Shoot tip</tissue>
    </source>
</reference>
<accession>A0A9Q0PR15</accession>
<evidence type="ECO:0000313" key="2">
    <source>
        <dbReference type="Proteomes" id="UP001151532"/>
    </source>
</evidence>
<organism evidence="1 2">
    <name type="scientific">Salix purpurea</name>
    <name type="common">Purple osier willow</name>
    <dbReference type="NCBI Taxonomy" id="77065"/>
    <lineage>
        <taxon>Eukaryota</taxon>
        <taxon>Viridiplantae</taxon>
        <taxon>Streptophyta</taxon>
        <taxon>Embryophyta</taxon>
        <taxon>Tracheophyta</taxon>
        <taxon>Spermatophyta</taxon>
        <taxon>Magnoliopsida</taxon>
        <taxon>eudicotyledons</taxon>
        <taxon>Gunneridae</taxon>
        <taxon>Pentapetalae</taxon>
        <taxon>rosids</taxon>
        <taxon>fabids</taxon>
        <taxon>Malpighiales</taxon>
        <taxon>Salicaceae</taxon>
        <taxon>Saliceae</taxon>
        <taxon>Salix</taxon>
    </lineage>
</organism>
<evidence type="ECO:0000313" key="1">
    <source>
        <dbReference type="EMBL" id="KAJ6692467.1"/>
    </source>
</evidence>
<comment type="caution">
    <text evidence="1">The sequence shown here is derived from an EMBL/GenBank/DDBJ whole genome shotgun (WGS) entry which is preliminary data.</text>
</comment>
<name>A0A9Q0PR15_SALPP</name>
<dbReference type="Proteomes" id="UP001151532">
    <property type="component" value="Chromosome 9"/>
</dbReference>
<keyword evidence="2" id="KW-1185">Reference proteome</keyword>
<dbReference type="EMBL" id="JAPFFK010000018">
    <property type="protein sequence ID" value="KAJ6692467.1"/>
    <property type="molecule type" value="Genomic_DNA"/>
</dbReference>
<reference evidence="1" key="2">
    <citation type="journal article" date="2023" name="Int. J. Mol. Sci.">
        <title>De Novo Assembly and Annotation of 11 Diverse Shrub Willow (Salix) Genomes Reveals Novel Gene Organization in Sex-Linked Regions.</title>
        <authorList>
            <person name="Hyden B."/>
            <person name="Feng K."/>
            <person name="Yates T.B."/>
            <person name="Jawdy S."/>
            <person name="Cereghino C."/>
            <person name="Smart L.B."/>
            <person name="Muchero W."/>
        </authorList>
    </citation>
    <scope>NUCLEOTIDE SEQUENCE</scope>
    <source>
        <tissue evidence="1">Shoot tip</tissue>
    </source>
</reference>
<gene>
    <name evidence="1" type="ORF">OIU79_014254</name>
</gene>
<feature type="non-terminal residue" evidence="1">
    <location>
        <position position="18"/>
    </location>
</feature>
<sequence>MNHNLLQDQAAGGSCWPW</sequence>
<dbReference type="AlphaFoldDB" id="A0A9Q0PR15"/>